<keyword evidence="1" id="KW-0472">Membrane</keyword>
<dbReference type="InterPro" id="IPR007407">
    <property type="entry name" value="DUF459"/>
</dbReference>
<protein>
    <submittedName>
        <fullName evidence="2">Uncharacterized protein</fullName>
    </submittedName>
</protein>
<reference evidence="2 3" key="1">
    <citation type="journal article" date="2007" name="Genome Res.">
        <title>Genome characteristics of facultatively symbiotic Frankia sp. strains reflect host range and host plant biogeography.</title>
        <authorList>
            <person name="Normand P."/>
            <person name="Lapierre P."/>
            <person name="Tisa L.S."/>
            <person name="Gogarten J.P."/>
            <person name="Alloisio N."/>
            <person name="Bagnarol E."/>
            <person name="Bassi C.A."/>
            <person name="Berry A.M."/>
            <person name="Bickhart D.M."/>
            <person name="Choisne N."/>
            <person name="Couloux A."/>
            <person name="Cournoyer B."/>
            <person name="Cruveiller S."/>
            <person name="Daubin V."/>
            <person name="Demange N."/>
            <person name="Francino M.P."/>
            <person name="Goltsman E."/>
            <person name="Huang Y."/>
            <person name="Kopp O.R."/>
            <person name="Labarre L."/>
            <person name="Lapidus A."/>
            <person name="Lavire C."/>
            <person name="Marechal J."/>
            <person name="Martinez M."/>
            <person name="Mastronunzio J.E."/>
            <person name="Mullin B.C."/>
            <person name="Niemann J."/>
            <person name="Pujic P."/>
            <person name="Rawnsley T."/>
            <person name="Rouy Z."/>
            <person name="Schenowitz C."/>
            <person name="Sellstedt A."/>
            <person name="Tavares F."/>
            <person name="Tomkins J.P."/>
            <person name="Vallenet D."/>
            <person name="Valverde C."/>
            <person name="Wall L.G."/>
            <person name="Wang Y."/>
            <person name="Medigue C."/>
            <person name="Benson D.R."/>
        </authorList>
    </citation>
    <scope>NUCLEOTIDE SEQUENCE [LARGE SCALE GENOMIC DNA]</scope>
    <source>
        <strain evidence="3">DSM 45818 / CECT 9043 / CcI3</strain>
    </source>
</reference>
<evidence type="ECO:0000313" key="2">
    <source>
        <dbReference type="EMBL" id="ABD10418.1"/>
    </source>
</evidence>
<sequence length="245" mass="26416">MRIGRRGPIGWLFVVAIVLVGGALVVNRTSDDRPRVALWGDSLAWEAGDAFDEAARADGGTAVLVRTWGGTAPCDWLMDIRDQARRWRPTTAVLVFSGNQVTPCMQGRDLVTAYREDVTKAVTMLTNQGIEVVLVDAPPRRDQTVDEAGMTPLDRLWRQIAAEHERTRVVPAGRVLTMDGRFTSTMPCAAGETCEPGGVVTVRSPDGVHFCPLPQKPMTACPVPSPGAVRFGTAIARETLQPAAG</sequence>
<keyword evidence="1" id="KW-1133">Transmembrane helix</keyword>
<name>Q2JE74_FRACC</name>
<dbReference type="Pfam" id="PF04311">
    <property type="entry name" value="DUF459"/>
    <property type="match status" value="1"/>
</dbReference>
<keyword evidence="3" id="KW-1185">Reference proteome</keyword>
<dbReference type="Proteomes" id="UP000001937">
    <property type="component" value="Chromosome"/>
</dbReference>
<accession>Q2JE74</accession>
<dbReference type="HOGENOM" id="CLU_076054_0_0_11"/>
<gene>
    <name evidence="2" type="ordered locus">Francci3_1036</name>
</gene>
<dbReference type="RefSeq" id="WP_011435486.1">
    <property type="nucleotide sequence ID" value="NC_007777.1"/>
</dbReference>
<keyword evidence="1" id="KW-0812">Transmembrane</keyword>
<feature type="transmembrane region" description="Helical" evidence="1">
    <location>
        <begin position="9"/>
        <end position="26"/>
    </location>
</feature>
<dbReference type="eggNOG" id="ENOG502ZTU5">
    <property type="taxonomic scope" value="Bacteria"/>
</dbReference>
<organism evidence="2 3">
    <name type="scientific">Frankia casuarinae (strain DSM 45818 / CECT 9043 / HFP020203 / CcI3)</name>
    <dbReference type="NCBI Taxonomy" id="106370"/>
    <lineage>
        <taxon>Bacteria</taxon>
        <taxon>Bacillati</taxon>
        <taxon>Actinomycetota</taxon>
        <taxon>Actinomycetes</taxon>
        <taxon>Frankiales</taxon>
        <taxon>Frankiaceae</taxon>
        <taxon>Frankia</taxon>
    </lineage>
</organism>
<dbReference type="InterPro" id="IPR036514">
    <property type="entry name" value="SGNH_hydro_sf"/>
</dbReference>
<dbReference type="OrthoDB" id="3208842at2"/>
<dbReference type="AlphaFoldDB" id="Q2JE74"/>
<dbReference type="KEGG" id="fra:Francci3_1036"/>
<dbReference type="EMBL" id="CP000249">
    <property type="protein sequence ID" value="ABD10418.1"/>
    <property type="molecule type" value="Genomic_DNA"/>
</dbReference>
<dbReference type="SUPFAM" id="SSF52266">
    <property type="entry name" value="SGNH hydrolase"/>
    <property type="match status" value="1"/>
</dbReference>
<proteinExistence type="predicted"/>
<evidence type="ECO:0000256" key="1">
    <source>
        <dbReference type="SAM" id="Phobius"/>
    </source>
</evidence>
<dbReference type="Gene3D" id="3.40.50.1110">
    <property type="entry name" value="SGNH hydrolase"/>
    <property type="match status" value="1"/>
</dbReference>
<evidence type="ECO:0000313" key="3">
    <source>
        <dbReference type="Proteomes" id="UP000001937"/>
    </source>
</evidence>